<dbReference type="EC" id="2.3.2.27" evidence="3"/>
<evidence type="ECO:0000259" key="9">
    <source>
        <dbReference type="PROSITE" id="PS50089"/>
    </source>
</evidence>
<dbReference type="RefSeq" id="XP_026549245.1">
    <property type="nucleotide sequence ID" value="XM_026693460.1"/>
</dbReference>
<keyword evidence="11" id="KW-1185">Reference proteome</keyword>
<dbReference type="SUPFAM" id="SSF101898">
    <property type="entry name" value="NHL repeat"/>
    <property type="match status" value="1"/>
</dbReference>
<organism evidence="11 12">
    <name type="scientific">Notechis scutatus</name>
    <name type="common">mainland tiger snake</name>
    <dbReference type="NCBI Taxonomy" id="8663"/>
    <lineage>
        <taxon>Eukaryota</taxon>
        <taxon>Metazoa</taxon>
        <taxon>Chordata</taxon>
        <taxon>Craniata</taxon>
        <taxon>Vertebrata</taxon>
        <taxon>Euteleostomi</taxon>
        <taxon>Lepidosauria</taxon>
        <taxon>Squamata</taxon>
        <taxon>Bifurcata</taxon>
        <taxon>Unidentata</taxon>
        <taxon>Episquamata</taxon>
        <taxon>Toxicofera</taxon>
        <taxon>Serpentes</taxon>
        <taxon>Colubroidea</taxon>
        <taxon>Elapidae</taxon>
        <taxon>Hydrophiinae</taxon>
        <taxon>Notechis</taxon>
    </lineage>
</organism>
<evidence type="ECO:0000256" key="6">
    <source>
        <dbReference type="ARBA" id="ARBA00022833"/>
    </source>
</evidence>
<dbReference type="GO" id="GO:0005654">
    <property type="term" value="C:nucleoplasm"/>
    <property type="evidence" value="ECO:0007669"/>
    <property type="project" value="TreeGrafter"/>
</dbReference>
<dbReference type="GO" id="GO:0060340">
    <property type="term" value="P:positive regulation of type I interferon-mediated signaling pathway"/>
    <property type="evidence" value="ECO:0007669"/>
    <property type="project" value="TreeGrafter"/>
</dbReference>
<dbReference type="Gene3D" id="3.30.40.10">
    <property type="entry name" value="Zinc/RING finger domain, C3HC4 (zinc finger)"/>
    <property type="match status" value="1"/>
</dbReference>
<comment type="catalytic activity">
    <reaction evidence="1">
        <text>S-ubiquitinyl-[E2 ubiquitin-conjugating enzyme]-L-cysteine + [acceptor protein]-L-lysine = [E2 ubiquitin-conjugating enzyme]-L-cysteine + N(6)-ubiquitinyl-[acceptor protein]-L-lysine.</text>
        <dbReference type="EC" id="2.3.2.27"/>
    </reaction>
</comment>
<dbReference type="PROSITE" id="PS50119">
    <property type="entry name" value="ZF_BBOX"/>
    <property type="match status" value="1"/>
</dbReference>
<evidence type="ECO:0000256" key="3">
    <source>
        <dbReference type="ARBA" id="ARBA00012483"/>
    </source>
</evidence>
<dbReference type="Pfam" id="PF00643">
    <property type="entry name" value="zf-B_box"/>
    <property type="match status" value="1"/>
</dbReference>
<name>A0A6J1W248_9SAUR</name>
<dbReference type="Gene3D" id="2.120.10.30">
    <property type="entry name" value="TolB, C-terminal domain"/>
    <property type="match status" value="1"/>
</dbReference>
<keyword evidence="6" id="KW-0862">Zinc</keyword>
<feature type="domain" description="RING-type" evidence="9">
    <location>
        <begin position="19"/>
        <end position="60"/>
    </location>
</feature>
<dbReference type="PANTHER" id="PTHR25462">
    <property type="entry name" value="BONUS, ISOFORM C-RELATED"/>
    <property type="match status" value="1"/>
</dbReference>
<keyword evidence="5 7" id="KW-0863">Zinc-finger</keyword>
<dbReference type="Pfam" id="PF00097">
    <property type="entry name" value="zf-C3HC4"/>
    <property type="match status" value="1"/>
</dbReference>
<evidence type="ECO:0000256" key="1">
    <source>
        <dbReference type="ARBA" id="ARBA00000900"/>
    </source>
</evidence>
<feature type="region of interest" description="Disordered" evidence="8">
    <location>
        <begin position="378"/>
        <end position="408"/>
    </location>
</feature>
<dbReference type="PROSITE" id="PS00518">
    <property type="entry name" value="ZF_RING_1"/>
    <property type="match status" value="1"/>
</dbReference>
<dbReference type="PROSITE" id="PS50089">
    <property type="entry name" value="ZF_RING_2"/>
    <property type="match status" value="1"/>
</dbReference>
<dbReference type="Proteomes" id="UP000504612">
    <property type="component" value="Unplaced"/>
</dbReference>
<feature type="domain" description="B box-type" evidence="10">
    <location>
        <begin position="157"/>
        <end position="198"/>
    </location>
</feature>
<dbReference type="KEGG" id="nss:113431095"/>
<evidence type="ECO:0000256" key="8">
    <source>
        <dbReference type="SAM" id="MobiDB-lite"/>
    </source>
</evidence>
<dbReference type="AlphaFoldDB" id="A0A6J1W248"/>
<dbReference type="Gene3D" id="3.30.160.60">
    <property type="entry name" value="Classic Zinc Finger"/>
    <property type="match status" value="1"/>
</dbReference>
<dbReference type="InterPro" id="IPR047153">
    <property type="entry name" value="TRIM45/56/19-like"/>
</dbReference>
<dbReference type="InterPro" id="IPR011042">
    <property type="entry name" value="6-blade_b-propeller_TolB-like"/>
</dbReference>
<dbReference type="SMART" id="SM00184">
    <property type="entry name" value="RING"/>
    <property type="match status" value="1"/>
</dbReference>
<dbReference type="SUPFAM" id="SSF57845">
    <property type="entry name" value="B-box zinc-binding domain"/>
    <property type="match status" value="1"/>
</dbReference>
<evidence type="ECO:0000256" key="2">
    <source>
        <dbReference type="ARBA" id="ARBA00008518"/>
    </source>
</evidence>
<dbReference type="InterPro" id="IPR001841">
    <property type="entry name" value="Znf_RING"/>
</dbReference>
<dbReference type="InterPro" id="IPR017907">
    <property type="entry name" value="Znf_RING_CS"/>
</dbReference>
<evidence type="ECO:0000256" key="7">
    <source>
        <dbReference type="PROSITE-ProRule" id="PRU00024"/>
    </source>
</evidence>
<evidence type="ECO:0000313" key="11">
    <source>
        <dbReference type="Proteomes" id="UP000504612"/>
    </source>
</evidence>
<dbReference type="CTD" id="81844"/>
<protein>
    <recommendedName>
        <fullName evidence="3">RING-type E3 ubiquitin transferase</fullName>
        <ecNumber evidence="3">2.3.2.27</ecNumber>
    </recommendedName>
</protein>
<dbReference type="FunFam" id="3.30.160.60:FF:001287">
    <property type="entry name" value="E3 ubiquitin-protein ligase TRIM56"/>
    <property type="match status" value="1"/>
</dbReference>
<dbReference type="PANTHER" id="PTHR25462:SF299">
    <property type="entry name" value="E3 UBIQUITIN-PROTEIN LIGASE TRIM56"/>
    <property type="match status" value="1"/>
</dbReference>
<evidence type="ECO:0000256" key="4">
    <source>
        <dbReference type="ARBA" id="ARBA00022723"/>
    </source>
</evidence>
<dbReference type="GO" id="GO:0061630">
    <property type="term" value="F:ubiquitin protein ligase activity"/>
    <property type="evidence" value="ECO:0007669"/>
    <property type="project" value="UniProtKB-EC"/>
</dbReference>
<evidence type="ECO:0000256" key="5">
    <source>
        <dbReference type="ARBA" id="ARBA00022771"/>
    </source>
</evidence>
<accession>A0A6J1W248</accession>
<dbReference type="CDD" id="cd19789">
    <property type="entry name" value="Bbox2_TRIM56_C-V"/>
    <property type="match status" value="1"/>
</dbReference>
<dbReference type="SMART" id="SM00336">
    <property type="entry name" value="BBOX"/>
    <property type="match status" value="1"/>
</dbReference>
<reference evidence="12" key="1">
    <citation type="submission" date="2025-08" db="UniProtKB">
        <authorList>
            <consortium name="RefSeq"/>
        </authorList>
    </citation>
    <scope>IDENTIFICATION</scope>
</reference>
<dbReference type="GO" id="GO:0008270">
    <property type="term" value="F:zinc ion binding"/>
    <property type="evidence" value="ECO:0007669"/>
    <property type="project" value="UniProtKB-KW"/>
</dbReference>
<dbReference type="InterPro" id="IPR000315">
    <property type="entry name" value="Znf_B-box"/>
</dbReference>
<sequence length="673" mass="73326">MAAKESALRDALSSSFLTCTLCLEHYCQPKILPCLHSYCQACLKKLLRGSKRELRCPECRELVPLPAGVEGLKTNFFLNGLLDLVPPGEKSRATCSLCPLIGQDASSVAVSHCIDCADHLCQACARGHRCSRLTHGHLVVDLEAYCSGRYNEEVRKRQASRCREHRDEALQYFCLPCAAALCRECRLGPHLEHLCLPLSEAAQARRPVITGLLAGVEEKLQLIAKGKVELAEEVKEMEVYNRNIRRVAEQMCAKAVEQLLSHKATVLDQLSGYLEERKEASGRLLSELGSQEQVACGTVAFVQKVLSLGQEEEIVSLEQMISERLRQLQGSSWETLALPVPKLRIQPELLCGSNLFHLEFHPRAPPEGNMGTAAKLAKKKKARPKPVGGEGGEASRQGRAPNGPEVPPRLVPKPTFFCSFCAKVPADKKQPQVTGLCPLGSSEILLADEQNKKLKRFSLQGEFKGTVPVPKNVAPFSVAAVGNKVVFTAGAQLYALNETGGVVWQKALKEGQASHALTTCDRDCVAVSVAGHLEVFNLKGQFLERIVPEGSHDRSLAFLGRWKEGFVASDGYQRSVVLLSRGGELVAEYQEGQLRDSPPGSVCVDAPGIVYVVLQELNQVVAFSEAGEELGPFLTAKNSIFQPRVAAVAGEGHFVVALSNGTVHVFKVKYQGK</sequence>
<comment type="similarity">
    <text evidence="2">Belongs to the TRIM/RBCC family.</text>
</comment>
<gene>
    <name evidence="12" type="primary">TRIM56</name>
</gene>
<dbReference type="GeneID" id="113431095"/>
<evidence type="ECO:0000313" key="12">
    <source>
        <dbReference type="RefSeq" id="XP_026549245.1"/>
    </source>
</evidence>
<keyword evidence="4" id="KW-0479">Metal-binding</keyword>
<dbReference type="InterPro" id="IPR013083">
    <property type="entry name" value="Znf_RING/FYVE/PHD"/>
</dbReference>
<dbReference type="GO" id="GO:0045087">
    <property type="term" value="P:innate immune response"/>
    <property type="evidence" value="ECO:0007669"/>
    <property type="project" value="TreeGrafter"/>
</dbReference>
<dbReference type="InterPro" id="IPR018957">
    <property type="entry name" value="Znf_C3HC4_RING-type"/>
</dbReference>
<proteinExistence type="inferred from homology"/>
<dbReference type="SUPFAM" id="SSF57850">
    <property type="entry name" value="RING/U-box"/>
    <property type="match status" value="1"/>
</dbReference>
<evidence type="ECO:0000259" key="10">
    <source>
        <dbReference type="PROSITE" id="PS50119"/>
    </source>
</evidence>